<dbReference type="InterPro" id="IPR002401">
    <property type="entry name" value="Cyt_P450_E_grp-I"/>
</dbReference>
<dbReference type="GO" id="GO:0016020">
    <property type="term" value="C:membrane"/>
    <property type="evidence" value="ECO:0007669"/>
    <property type="project" value="UniProtKB-SubCell"/>
</dbReference>
<dbReference type="Pfam" id="PF00067">
    <property type="entry name" value="p450"/>
    <property type="match status" value="1"/>
</dbReference>
<evidence type="ECO:0000256" key="6">
    <source>
        <dbReference type="ARBA" id="ARBA00023002"/>
    </source>
</evidence>
<feature type="transmembrane region" description="Helical" evidence="10">
    <location>
        <begin position="210"/>
        <end position="231"/>
    </location>
</feature>
<evidence type="ECO:0000256" key="1">
    <source>
        <dbReference type="ARBA" id="ARBA00001971"/>
    </source>
</evidence>
<gene>
    <name evidence="11" type="ORF">K7X08_013568</name>
</gene>
<accession>A0A9Q1LKF8</accession>
<dbReference type="AlphaFoldDB" id="A0A9Q1LKF8"/>
<dbReference type="GO" id="GO:0016705">
    <property type="term" value="F:oxidoreductase activity, acting on paired donors, with incorporation or reduction of molecular oxygen"/>
    <property type="evidence" value="ECO:0007669"/>
    <property type="project" value="InterPro"/>
</dbReference>
<evidence type="ECO:0000256" key="4">
    <source>
        <dbReference type="ARBA" id="ARBA00022617"/>
    </source>
</evidence>
<evidence type="ECO:0000313" key="11">
    <source>
        <dbReference type="EMBL" id="KAJ8539316.1"/>
    </source>
</evidence>
<dbReference type="Proteomes" id="UP001152561">
    <property type="component" value="Unassembled WGS sequence"/>
</dbReference>
<evidence type="ECO:0000256" key="8">
    <source>
        <dbReference type="ARBA" id="ARBA00023033"/>
    </source>
</evidence>
<dbReference type="InterPro" id="IPR036396">
    <property type="entry name" value="Cyt_P450_sf"/>
</dbReference>
<comment type="cofactor">
    <cofactor evidence="1">
        <name>heme</name>
        <dbReference type="ChEBI" id="CHEBI:30413"/>
    </cofactor>
</comment>
<evidence type="ECO:0000256" key="7">
    <source>
        <dbReference type="ARBA" id="ARBA00023004"/>
    </source>
</evidence>
<evidence type="ECO:0000256" key="2">
    <source>
        <dbReference type="ARBA" id="ARBA00004370"/>
    </source>
</evidence>
<dbReference type="Gene3D" id="1.10.630.10">
    <property type="entry name" value="Cytochrome P450"/>
    <property type="match status" value="1"/>
</dbReference>
<dbReference type="SUPFAM" id="SSF48264">
    <property type="entry name" value="Cytochrome P450"/>
    <property type="match status" value="1"/>
</dbReference>
<sequence length="302" mass="34074">MALIWAILVVVSIVYALYELLNIQKRKRYPPGPKGLPILGHLHLLGKNPHKDLQKLAKKHGPIMYMRLGLVPTIVASSADAAEKVLKTYDHIFASRPHNEACYYLAYGQKNLIFAKHGTYWRNMRKLTTVHLLSNQKTNSFQSMRRKQVELMIESLKKEARDCLVVDLSAKVASLNADITCLMVFGKKYMDEDLDKRGFKAVIQELSTTIFSILVIILITTPPLLLSPSLYSSQWQRESINNLIEKAIMEADQKGIKVLSLGLLNQEEKLNGNGEVYTRKHPQLKVKVKVVDGSSIVVAVVL</sequence>
<organism evidence="11 12">
    <name type="scientific">Anisodus acutangulus</name>
    <dbReference type="NCBI Taxonomy" id="402998"/>
    <lineage>
        <taxon>Eukaryota</taxon>
        <taxon>Viridiplantae</taxon>
        <taxon>Streptophyta</taxon>
        <taxon>Embryophyta</taxon>
        <taxon>Tracheophyta</taxon>
        <taxon>Spermatophyta</taxon>
        <taxon>Magnoliopsida</taxon>
        <taxon>eudicotyledons</taxon>
        <taxon>Gunneridae</taxon>
        <taxon>Pentapetalae</taxon>
        <taxon>asterids</taxon>
        <taxon>lamiids</taxon>
        <taxon>Solanales</taxon>
        <taxon>Solanaceae</taxon>
        <taxon>Solanoideae</taxon>
        <taxon>Hyoscyameae</taxon>
        <taxon>Anisodus</taxon>
    </lineage>
</organism>
<protein>
    <recommendedName>
        <fullName evidence="13">Cytochrome P450</fullName>
    </recommendedName>
</protein>
<proteinExistence type="inferred from homology"/>
<keyword evidence="12" id="KW-1185">Reference proteome</keyword>
<dbReference type="PANTHER" id="PTHR47943:SF2">
    <property type="entry name" value="CYTOCHROME P450"/>
    <property type="match status" value="1"/>
</dbReference>
<reference evidence="12" key="1">
    <citation type="journal article" date="2023" name="Proc. Natl. Acad. Sci. U.S.A.">
        <title>Genomic and structural basis for evolution of tropane alkaloid biosynthesis.</title>
        <authorList>
            <person name="Wanga Y.-J."/>
            <person name="Taina T."/>
            <person name="Yua J.-Y."/>
            <person name="Lia J."/>
            <person name="Xua B."/>
            <person name="Chenc J."/>
            <person name="D'Auriad J.C."/>
            <person name="Huanga J.-P."/>
            <person name="Huanga S.-X."/>
        </authorList>
    </citation>
    <scope>NUCLEOTIDE SEQUENCE [LARGE SCALE GENOMIC DNA]</scope>
    <source>
        <strain evidence="12">cv. KIB-2019</strain>
    </source>
</reference>
<dbReference type="GO" id="GO:0020037">
    <property type="term" value="F:heme binding"/>
    <property type="evidence" value="ECO:0007669"/>
    <property type="project" value="InterPro"/>
</dbReference>
<dbReference type="InterPro" id="IPR001128">
    <property type="entry name" value="Cyt_P450"/>
</dbReference>
<dbReference type="PRINTS" id="PR00463">
    <property type="entry name" value="EP450I"/>
</dbReference>
<dbReference type="EMBL" id="JAJAGQ010000016">
    <property type="protein sequence ID" value="KAJ8539316.1"/>
    <property type="molecule type" value="Genomic_DNA"/>
</dbReference>
<name>A0A9Q1LKF8_9SOLA</name>
<evidence type="ECO:0000256" key="10">
    <source>
        <dbReference type="SAM" id="Phobius"/>
    </source>
</evidence>
<evidence type="ECO:0000256" key="5">
    <source>
        <dbReference type="ARBA" id="ARBA00022723"/>
    </source>
</evidence>
<dbReference type="GO" id="GO:0005506">
    <property type="term" value="F:iron ion binding"/>
    <property type="evidence" value="ECO:0007669"/>
    <property type="project" value="InterPro"/>
</dbReference>
<evidence type="ECO:0000256" key="3">
    <source>
        <dbReference type="ARBA" id="ARBA00010617"/>
    </source>
</evidence>
<keyword evidence="10" id="KW-1133">Transmembrane helix</keyword>
<evidence type="ECO:0000313" key="12">
    <source>
        <dbReference type="Proteomes" id="UP001152561"/>
    </source>
</evidence>
<keyword evidence="9 10" id="KW-0472">Membrane</keyword>
<keyword evidence="4" id="KW-0349">Heme</keyword>
<comment type="similarity">
    <text evidence="3">Belongs to the cytochrome P450 family.</text>
</comment>
<dbReference type="OrthoDB" id="2789670at2759"/>
<comment type="caution">
    <text evidence="11">The sequence shown here is derived from an EMBL/GenBank/DDBJ whole genome shotgun (WGS) entry which is preliminary data.</text>
</comment>
<keyword evidence="8" id="KW-0503">Monooxygenase</keyword>
<evidence type="ECO:0000256" key="9">
    <source>
        <dbReference type="ARBA" id="ARBA00023136"/>
    </source>
</evidence>
<dbReference type="GO" id="GO:0004497">
    <property type="term" value="F:monooxygenase activity"/>
    <property type="evidence" value="ECO:0007669"/>
    <property type="project" value="UniProtKB-KW"/>
</dbReference>
<keyword evidence="7" id="KW-0408">Iron</keyword>
<evidence type="ECO:0008006" key="13">
    <source>
        <dbReference type="Google" id="ProtNLM"/>
    </source>
</evidence>
<dbReference type="PANTHER" id="PTHR47943">
    <property type="entry name" value="CYTOCHROME P450 93A3-LIKE"/>
    <property type="match status" value="1"/>
</dbReference>
<keyword evidence="6" id="KW-0560">Oxidoreductase</keyword>
<keyword evidence="10" id="KW-0812">Transmembrane</keyword>
<keyword evidence="5" id="KW-0479">Metal-binding</keyword>
<comment type="subcellular location">
    <subcellularLocation>
        <location evidence="2">Membrane</location>
    </subcellularLocation>
</comment>